<dbReference type="GO" id="GO:0051087">
    <property type="term" value="F:protein-folding chaperone binding"/>
    <property type="evidence" value="ECO:0007669"/>
    <property type="project" value="InterPro"/>
</dbReference>
<feature type="domain" description="J" evidence="9">
    <location>
        <begin position="237"/>
        <end position="301"/>
    </location>
</feature>
<dbReference type="PROSITE" id="PS50076">
    <property type="entry name" value="DNAJ_2"/>
    <property type="match status" value="1"/>
</dbReference>
<accession>A0A098G7Z6</accession>
<dbReference type="HOGENOM" id="CLU_066221_1_0_6"/>
<dbReference type="Pfam" id="PF00226">
    <property type="entry name" value="DnaJ"/>
    <property type="match status" value="1"/>
</dbReference>
<comment type="subunit">
    <text evidence="7">Homodimer.</text>
</comment>
<protein>
    <recommendedName>
        <fullName evidence="7">Co-chaperone protein DjlA</fullName>
    </recommendedName>
</protein>
<evidence type="ECO:0000313" key="11">
    <source>
        <dbReference type="Proteomes" id="UP000032430"/>
    </source>
</evidence>
<name>A0A098G7Z6_9GAMM</name>
<feature type="topological domain" description="Cytoplasmic" evidence="7">
    <location>
        <begin position="40"/>
        <end position="302"/>
    </location>
</feature>
<dbReference type="PANTHER" id="PTHR24074">
    <property type="entry name" value="CO-CHAPERONE PROTEIN DJLA"/>
    <property type="match status" value="1"/>
</dbReference>
<dbReference type="PRINTS" id="PR00625">
    <property type="entry name" value="JDOMAIN"/>
</dbReference>
<organism evidence="10 11">
    <name type="scientific">Legionella fallonii LLAP-10</name>
    <dbReference type="NCBI Taxonomy" id="1212491"/>
    <lineage>
        <taxon>Bacteria</taxon>
        <taxon>Pseudomonadati</taxon>
        <taxon>Pseudomonadota</taxon>
        <taxon>Gammaproteobacteria</taxon>
        <taxon>Legionellales</taxon>
        <taxon>Legionellaceae</taxon>
        <taxon>Legionella</taxon>
    </lineage>
</organism>
<evidence type="ECO:0000256" key="8">
    <source>
        <dbReference type="SAM" id="MobiDB-lite"/>
    </source>
</evidence>
<dbReference type="GO" id="GO:0005886">
    <property type="term" value="C:plasma membrane"/>
    <property type="evidence" value="ECO:0007669"/>
    <property type="project" value="UniProtKB-SubCell"/>
</dbReference>
<reference evidence="11" key="1">
    <citation type="submission" date="2014-09" db="EMBL/GenBank/DDBJ databases">
        <authorList>
            <person name="Gomez-Valero L."/>
        </authorList>
    </citation>
    <scope>NUCLEOTIDE SEQUENCE [LARGE SCALE GENOMIC DNA]</scope>
    <source>
        <strain evidence="11">ATCC700992</strain>
    </source>
</reference>
<dbReference type="SUPFAM" id="SSF46565">
    <property type="entry name" value="Chaperone J-domain"/>
    <property type="match status" value="1"/>
</dbReference>
<keyword evidence="1 7" id="KW-1003">Cell membrane</keyword>
<keyword evidence="3 7" id="KW-0812">Transmembrane</keyword>
<comment type="subcellular location">
    <subcellularLocation>
        <location evidence="7">Cell inner membrane</location>
        <topology evidence="7">Single-pass type III membrane protein</topology>
    </subcellularLocation>
</comment>
<keyword evidence="5 7" id="KW-0472">Membrane</keyword>
<proteinExistence type="inferred from homology"/>
<dbReference type="AlphaFoldDB" id="A0A098G7Z6"/>
<dbReference type="InterPro" id="IPR001623">
    <property type="entry name" value="DnaJ_domain"/>
</dbReference>
<dbReference type="RefSeq" id="WP_045096866.1">
    <property type="nucleotide sequence ID" value="NZ_LN614827.1"/>
</dbReference>
<dbReference type="InterPro" id="IPR036869">
    <property type="entry name" value="J_dom_sf"/>
</dbReference>
<dbReference type="SMART" id="SM00271">
    <property type="entry name" value="DnaJ"/>
    <property type="match status" value="1"/>
</dbReference>
<dbReference type="Pfam" id="PF05099">
    <property type="entry name" value="TerB"/>
    <property type="match status" value="1"/>
</dbReference>
<evidence type="ECO:0000259" key="9">
    <source>
        <dbReference type="PROSITE" id="PS50076"/>
    </source>
</evidence>
<keyword evidence="6 7" id="KW-0143">Chaperone</keyword>
<evidence type="ECO:0000256" key="7">
    <source>
        <dbReference type="HAMAP-Rule" id="MF_01153"/>
    </source>
</evidence>
<dbReference type="Gene3D" id="1.10.287.110">
    <property type="entry name" value="DnaJ domain"/>
    <property type="match status" value="1"/>
</dbReference>
<dbReference type="SUPFAM" id="SSF158682">
    <property type="entry name" value="TerB-like"/>
    <property type="match status" value="1"/>
</dbReference>
<keyword evidence="11" id="KW-1185">Reference proteome</keyword>
<comment type="domain">
    <text evidence="7">The transmembrane domain is a dimerization domain.</text>
</comment>
<dbReference type="InterPro" id="IPR050817">
    <property type="entry name" value="DjlA_DnaK_co-chaperone"/>
</dbReference>
<evidence type="ECO:0000256" key="1">
    <source>
        <dbReference type="ARBA" id="ARBA00022475"/>
    </source>
</evidence>
<dbReference type="EMBL" id="LN614827">
    <property type="protein sequence ID" value="CEG58577.1"/>
    <property type="molecule type" value="Genomic_DNA"/>
</dbReference>
<dbReference type="InterPro" id="IPR029024">
    <property type="entry name" value="TerB-like"/>
</dbReference>
<dbReference type="Gene3D" id="1.10.3680.10">
    <property type="entry name" value="TerB-like"/>
    <property type="match status" value="1"/>
</dbReference>
<evidence type="ECO:0000256" key="5">
    <source>
        <dbReference type="ARBA" id="ARBA00023136"/>
    </source>
</evidence>
<evidence type="ECO:0000256" key="2">
    <source>
        <dbReference type="ARBA" id="ARBA00022519"/>
    </source>
</evidence>
<evidence type="ECO:0000256" key="3">
    <source>
        <dbReference type="ARBA" id="ARBA00022692"/>
    </source>
</evidence>
<dbReference type="InterPro" id="IPR023749">
    <property type="entry name" value="DjlA"/>
</dbReference>
<evidence type="ECO:0000256" key="4">
    <source>
        <dbReference type="ARBA" id="ARBA00022989"/>
    </source>
</evidence>
<dbReference type="HAMAP" id="MF_01153">
    <property type="entry name" value="DjlA"/>
    <property type="match status" value="1"/>
</dbReference>
<dbReference type="NCBIfam" id="NF006948">
    <property type="entry name" value="PRK09430.1"/>
    <property type="match status" value="1"/>
</dbReference>
<dbReference type="CDD" id="cd07316">
    <property type="entry name" value="terB_like_DjlA"/>
    <property type="match status" value="1"/>
</dbReference>
<gene>
    <name evidence="7 10" type="primary">djlA</name>
    <name evidence="10" type="ORF">LFA_3241</name>
</gene>
<dbReference type="KEGG" id="lfa:LFA_3241"/>
<dbReference type="STRING" id="1212491.LFA_3241"/>
<evidence type="ECO:0000256" key="6">
    <source>
        <dbReference type="ARBA" id="ARBA00023186"/>
    </source>
</evidence>
<dbReference type="Proteomes" id="UP000032430">
    <property type="component" value="Chromosome I"/>
</dbReference>
<keyword evidence="4 7" id="KW-1133">Transmembrane helix</keyword>
<dbReference type="InterPro" id="IPR007791">
    <property type="entry name" value="DjlA_N"/>
</dbReference>
<evidence type="ECO:0000313" key="10">
    <source>
        <dbReference type="EMBL" id="CEG58577.1"/>
    </source>
</evidence>
<feature type="topological domain" description="Periplasmic" evidence="7">
    <location>
        <begin position="1"/>
        <end position="15"/>
    </location>
</feature>
<comment type="function">
    <text evidence="7">Regulatory DnaK co-chaperone. Direct interaction between DnaK and DjlA is needed for the induction of the wcaABCDE operon, involved in the synthesis of a colanic acid polysaccharide capsule, possibly through activation of the RcsB/RcsC phosphotransfer signaling pathway. The colanic acid capsule may help the bacterium survive conditions outside the host.</text>
</comment>
<dbReference type="OrthoDB" id="9782583at2"/>
<dbReference type="CDD" id="cd06257">
    <property type="entry name" value="DnaJ"/>
    <property type="match status" value="1"/>
</dbReference>
<keyword evidence="2 7" id="KW-0997">Cell inner membrane</keyword>
<sequence length="302" mass="35347">MNIRDFFITNAWWGKVLGACFGYMIHGPMGAMFGILLGNFFDKGLANHFSNPHFLYHAEKRKIVQKIYFEATFSIMGHIAKADGRVSEQEIEMARLLMTEMHLNREQKELAKHLFNEGKQTYFKLDAVLTQLQNACKDNRELLKLFIDIQYRAAQVDGLSTKKIQALDLILSRLGFAPLHQQYRFYEDFNYTAYHHYQEYQEQQRQQNQQKNNTNSSSSSYKQNYYKPRASVNHLDHAYALLEVPANASKQEVKQAYRRLLSRNHPDKLIAQGLPEEMIKMANDKTQKIMKAYELICKTKGW</sequence>
<feature type="region of interest" description="Disordered" evidence="8">
    <location>
        <begin position="203"/>
        <end position="222"/>
    </location>
</feature>